<accession>A0A1H9VMR9</accession>
<evidence type="ECO:0000313" key="2">
    <source>
        <dbReference type="Proteomes" id="UP000198929"/>
    </source>
</evidence>
<gene>
    <name evidence="1" type="ORF">SAMN05661109_02304</name>
</gene>
<protein>
    <submittedName>
        <fullName evidence="1">Uncharacterized protein</fullName>
    </submittedName>
</protein>
<evidence type="ECO:0000313" key="1">
    <source>
        <dbReference type="EMBL" id="SES22902.1"/>
    </source>
</evidence>
<sequence length="87" mass="9330">MVTAWPASSPTKANNFETPNAAPLISLEASIPDKYVSVSEMAIKAVVSPKFRSIIRNTASGSAAAPEKGQIRRILRILDLHFSYTAG</sequence>
<name>A0A1H9VMR9_9CORY</name>
<dbReference type="EMBL" id="FOGQ01000013">
    <property type="protein sequence ID" value="SES22902.1"/>
    <property type="molecule type" value="Genomic_DNA"/>
</dbReference>
<reference evidence="2" key="1">
    <citation type="submission" date="2016-10" db="EMBL/GenBank/DDBJ databases">
        <authorList>
            <person name="Varghese N."/>
            <person name="Submissions S."/>
        </authorList>
    </citation>
    <scope>NUCLEOTIDE SEQUENCE [LARGE SCALE GENOMIC DNA]</scope>
    <source>
        <strain evidence="2">DSM 20524</strain>
    </source>
</reference>
<keyword evidence="2" id="KW-1185">Reference proteome</keyword>
<proteinExistence type="predicted"/>
<dbReference type="Proteomes" id="UP000198929">
    <property type="component" value="Unassembled WGS sequence"/>
</dbReference>
<dbReference type="AlphaFoldDB" id="A0A1H9VMR9"/>
<organism evidence="1 2">
    <name type="scientific">Corynebacterium cystitidis DSM 20524</name>
    <dbReference type="NCBI Taxonomy" id="1121357"/>
    <lineage>
        <taxon>Bacteria</taxon>
        <taxon>Bacillati</taxon>
        <taxon>Actinomycetota</taxon>
        <taxon>Actinomycetes</taxon>
        <taxon>Mycobacteriales</taxon>
        <taxon>Corynebacteriaceae</taxon>
        <taxon>Corynebacterium</taxon>
    </lineage>
</organism>
<dbReference type="STRING" id="1121357.SAMN05661109_02304"/>